<reference evidence="2 3" key="1">
    <citation type="submission" date="2020-08" db="EMBL/GenBank/DDBJ databases">
        <title>Genomic Encyclopedia of Type Strains, Phase III (KMG-III): the genomes of soil and plant-associated and newly described type strains.</title>
        <authorList>
            <person name="Whitman W."/>
        </authorList>
    </citation>
    <scope>NUCLEOTIDE SEQUENCE [LARGE SCALE GENOMIC DNA]</scope>
    <source>
        <strain evidence="2 3">CECT 4462</strain>
    </source>
</reference>
<protein>
    <recommendedName>
        <fullName evidence="4">MFS transporter</fullName>
    </recommendedName>
</protein>
<gene>
    <name evidence="2" type="ORF">FHR87_000821</name>
</gene>
<proteinExistence type="predicted"/>
<dbReference type="Proteomes" id="UP000549250">
    <property type="component" value="Unassembled WGS sequence"/>
</dbReference>
<comment type="caution">
    <text evidence="2">The sequence shown here is derived from an EMBL/GenBank/DDBJ whole genome shotgun (WGS) entry which is preliminary data.</text>
</comment>
<keyword evidence="1" id="KW-0812">Transmembrane</keyword>
<keyword evidence="3" id="KW-1185">Reference proteome</keyword>
<feature type="transmembrane region" description="Helical" evidence="1">
    <location>
        <begin position="20"/>
        <end position="38"/>
    </location>
</feature>
<dbReference type="AlphaFoldDB" id="A0A839SZW9"/>
<name>A0A839SZW9_AZOMA</name>
<keyword evidence="1" id="KW-0472">Membrane</keyword>
<dbReference type="PANTHER" id="PTHR42910:SF1">
    <property type="entry name" value="MAJOR FACILITATOR SUPERFAMILY (MFS) PROFILE DOMAIN-CONTAINING PROTEIN"/>
    <property type="match status" value="1"/>
</dbReference>
<evidence type="ECO:0008006" key="4">
    <source>
        <dbReference type="Google" id="ProtNLM"/>
    </source>
</evidence>
<keyword evidence="1" id="KW-1133">Transmembrane helix</keyword>
<evidence type="ECO:0000313" key="3">
    <source>
        <dbReference type="Proteomes" id="UP000549250"/>
    </source>
</evidence>
<evidence type="ECO:0000256" key="1">
    <source>
        <dbReference type="SAM" id="Phobius"/>
    </source>
</evidence>
<dbReference type="PANTHER" id="PTHR42910">
    <property type="entry name" value="TRANSPORTER SCO4007-RELATED"/>
    <property type="match status" value="1"/>
</dbReference>
<organism evidence="2 3">
    <name type="scientific">Azomonas macrocytogenes</name>
    <name type="common">Azotobacter macrocytogenes</name>
    <dbReference type="NCBI Taxonomy" id="69962"/>
    <lineage>
        <taxon>Bacteria</taxon>
        <taxon>Pseudomonadati</taxon>
        <taxon>Pseudomonadota</taxon>
        <taxon>Gammaproteobacteria</taxon>
        <taxon>Pseudomonadales</taxon>
        <taxon>Pseudomonadaceae</taxon>
        <taxon>Azomonas</taxon>
    </lineage>
</organism>
<dbReference type="EMBL" id="JACHXI010000003">
    <property type="protein sequence ID" value="MBB3102438.1"/>
    <property type="molecule type" value="Genomic_DNA"/>
</dbReference>
<sequence>MSNISVLQEEVSVSSKISTGLTFAMAASAGLAVANIYYNQPMLGILEQDLPGELTGFVPTATQFGYAIGLFALVP</sequence>
<accession>A0A839SZW9</accession>
<evidence type="ECO:0000313" key="2">
    <source>
        <dbReference type="EMBL" id="MBB3102438.1"/>
    </source>
</evidence>
<feature type="non-terminal residue" evidence="2">
    <location>
        <position position="75"/>
    </location>
</feature>